<dbReference type="RefSeq" id="WP_286346352.1">
    <property type="nucleotide sequence ID" value="NZ_AP027732.1"/>
</dbReference>
<evidence type="ECO:0000313" key="3">
    <source>
        <dbReference type="Proteomes" id="UP001321486"/>
    </source>
</evidence>
<protein>
    <recommendedName>
        <fullName evidence="4">Bacterial Ig-like domain-containing protein</fullName>
    </recommendedName>
</protein>
<sequence>MTPHALFRSTTTEEGRGHPARRSRLAVFGIAAVVAVAPALIGVGVANAAPLPVVTVTTPATGATGVAQVAPNVVAFAGTNVPTGDYASVSYTDLTGGVHNATFGGSTDDGGGAWSGAETFDQLSVGQTTVTAIVAAKNVDTDAVDADVTAGTTTFTLAVAPKPAQPFAITSPVSNSTTPVASTKPTFTGTGLAGATITIVYGARSGQNLVAATTTVTAAGTWSTPTDFSLLEPGQTDGTAIVTETQNGAIVPGTSATGVNFVFPSAPAPLIPVTLTTDPKSSTLTSATTKGVAFAATGFSPDEEVSIAVKDPSGATIALPKAAAHFYADQVTGSFIGAVLLPTTSGTGTYTVTVTGVRSARVATGTFVVVADPVTTTPAGPVGTLPVVSG</sequence>
<accession>A0ABN6Y0T6</accession>
<organism evidence="2 3">
    <name type="scientific">Frondihabitans sucicola</name>
    <dbReference type="NCBI Taxonomy" id="1268041"/>
    <lineage>
        <taxon>Bacteria</taxon>
        <taxon>Bacillati</taxon>
        <taxon>Actinomycetota</taxon>
        <taxon>Actinomycetes</taxon>
        <taxon>Micrococcales</taxon>
        <taxon>Microbacteriaceae</taxon>
        <taxon>Frondihabitans</taxon>
    </lineage>
</organism>
<evidence type="ECO:0000256" key="1">
    <source>
        <dbReference type="SAM" id="Phobius"/>
    </source>
</evidence>
<keyword evidence="1" id="KW-0472">Membrane</keyword>
<proteinExistence type="predicted"/>
<dbReference type="Gene3D" id="2.60.40.10">
    <property type="entry name" value="Immunoglobulins"/>
    <property type="match status" value="1"/>
</dbReference>
<evidence type="ECO:0008006" key="4">
    <source>
        <dbReference type="Google" id="ProtNLM"/>
    </source>
</evidence>
<evidence type="ECO:0000313" key="2">
    <source>
        <dbReference type="EMBL" id="BDZ49593.1"/>
    </source>
</evidence>
<keyword evidence="1" id="KW-1133">Transmembrane helix</keyword>
<dbReference type="InterPro" id="IPR013783">
    <property type="entry name" value="Ig-like_fold"/>
</dbReference>
<keyword evidence="3" id="KW-1185">Reference proteome</keyword>
<name>A0ABN6Y0T6_9MICO</name>
<dbReference type="Proteomes" id="UP001321486">
    <property type="component" value="Chromosome"/>
</dbReference>
<dbReference type="EMBL" id="AP027732">
    <property type="protein sequence ID" value="BDZ49593.1"/>
    <property type="molecule type" value="Genomic_DNA"/>
</dbReference>
<reference evidence="3" key="1">
    <citation type="journal article" date="2019" name="Int. J. Syst. Evol. Microbiol.">
        <title>The Global Catalogue of Microorganisms (GCM) 10K type strain sequencing project: providing services to taxonomists for standard genome sequencing and annotation.</title>
        <authorList>
            <consortium name="The Broad Institute Genomics Platform"/>
            <consortium name="The Broad Institute Genome Sequencing Center for Infectious Disease"/>
            <person name="Wu L."/>
            <person name="Ma J."/>
        </authorList>
    </citation>
    <scope>NUCLEOTIDE SEQUENCE [LARGE SCALE GENOMIC DNA]</scope>
    <source>
        <strain evidence="3">NBRC 108728</strain>
    </source>
</reference>
<gene>
    <name evidence="2" type="ORF">GCM10025867_18340</name>
</gene>
<keyword evidence="1" id="KW-0812">Transmembrane</keyword>
<feature type="transmembrane region" description="Helical" evidence="1">
    <location>
        <begin position="25"/>
        <end position="46"/>
    </location>
</feature>